<feature type="DNA-binding region" description="H-T-H motif" evidence="2">
    <location>
        <begin position="35"/>
        <end position="54"/>
    </location>
</feature>
<proteinExistence type="predicted"/>
<organism evidence="4 5">
    <name type="scientific">Cryptosporangium arvum DSM 44712</name>
    <dbReference type="NCBI Taxonomy" id="927661"/>
    <lineage>
        <taxon>Bacteria</taxon>
        <taxon>Bacillati</taxon>
        <taxon>Actinomycetota</taxon>
        <taxon>Actinomycetes</taxon>
        <taxon>Cryptosporangiales</taxon>
        <taxon>Cryptosporangiaceae</taxon>
        <taxon>Cryptosporangium</taxon>
    </lineage>
</organism>
<dbReference type="Gene3D" id="1.10.357.10">
    <property type="entry name" value="Tetracycline Repressor, domain 2"/>
    <property type="match status" value="1"/>
</dbReference>
<dbReference type="InterPro" id="IPR001647">
    <property type="entry name" value="HTH_TetR"/>
</dbReference>
<name>A0A010Z5N7_9ACTN</name>
<evidence type="ECO:0000259" key="3">
    <source>
        <dbReference type="PROSITE" id="PS50977"/>
    </source>
</evidence>
<evidence type="ECO:0000313" key="5">
    <source>
        <dbReference type="Proteomes" id="UP000021053"/>
    </source>
</evidence>
<evidence type="ECO:0000313" key="4">
    <source>
        <dbReference type="EMBL" id="EXG82658.1"/>
    </source>
</evidence>
<dbReference type="InterPro" id="IPR036271">
    <property type="entry name" value="Tet_transcr_reg_TetR-rel_C_sf"/>
</dbReference>
<dbReference type="GO" id="GO:0003700">
    <property type="term" value="F:DNA-binding transcription factor activity"/>
    <property type="evidence" value="ECO:0007669"/>
    <property type="project" value="TreeGrafter"/>
</dbReference>
<evidence type="ECO:0000256" key="2">
    <source>
        <dbReference type="PROSITE-ProRule" id="PRU00335"/>
    </source>
</evidence>
<dbReference type="PANTHER" id="PTHR30055">
    <property type="entry name" value="HTH-TYPE TRANSCRIPTIONAL REGULATOR RUTR"/>
    <property type="match status" value="1"/>
</dbReference>
<dbReference type="PROSITE" id="PS50977">
    <property type="entry name" value="HTH_TETR_2"/>
    <property type="match status" value="1"/>
</dbReference>
<dbReference type="HOGENOM" id="CLU_107911_0_0_11"/>
<sequence length="202" mass="21734">MAPATRRQDSAAYTRTVILEAALDLFCAHGYASTTVNDVAARAGVAVATVYTSVGNKTTLLRTLVQRSANATEIDESVATAAAAADPRGIIGLVAAATGDGHEKYARVIRLMFETATTVPEIADETERVVSGYRANLRISATRLQELGALRAGTTVESAVDVLWFYFGLYSFPTLVRDNGWSYDRAKEWLADRAAEVLLDRG</sequence>
<dbReference type="SUPFAM" id="SSF48498">
    <property type="entry name" value="Tetracyclin repressor-like, C-terminal domain"/>
    <property type="match status" value="1"/>
</dbReference>
<dbReference type="GO" id="GO:0000976">
    <property type="term" value="F:transcription cis-regulatory region binding"/>
    <property type="evidence" value="ECO:0007669"/>
    <property type="project" value="TreeGrafter"/>
</dbReference>
<feature type="domain" description="HTH tetR-type" evidence="3">
    <location>
        <begin position="12"/>
        <end position="72"/>
    </location>
</feature>
<dbReference type="AlphaFoldDB" id="A0A010Z5N7"/>
<comment type="caution">
    <text evidence="4">The sequence shown here is derived from an EMBL/GenBank/DDBJ whole genome shotgun (WGS) entry which is preliminary data.</text>
</comment>
<dbReference type="RefSeq" id="WP_035852592.1">
    <property type="nucleotide sequence ID" value="NZ_KK073874.1"/>
</dbReference>
<protein>
    <submittedName>
        <fullName evidence="4">Transcriptional regulator</fullName>
    </submittedName>
</protein>
<dbReference type="InterPro" id="IPR009057">
    <property type="entry name" value="Homeodomain-like_sf"/>
</dbReference>
<dbReference type="Proteomes" id="UP000021053">
    <property type="component" value="Unassembled WGS sequence"/>
</dbReference>
<keyword evidence="1 2" id="KW-0238">DNA-binding</keyword>
<dbReference type="EMBL" id="JFBT01000001">
    <property type="protein sequence ID" value="EXG82658.1"/>
    <property type="molecule type" value="Genomic_DNA"/>
</dbReference>
<accession>A0A010Z5N7</accession>
<dbReference type="OrthoDB" id="4823039at2"/>
<reference evidence="4 5" key="1">
    <citation type="submission" date="2013-07" db="EMBL/GenBank/DDBJ databases">
        <authorList>
            <consortium name="DOE Joint Genome Institute"/>
            <person name="Eisen J."/>
            <person name="Huntemann M."/>
            <person name="Han J."/>
            <person name="Chen A."/>
            <person name="Kyrpides N."/>
            <person name="Mavromatis K."/>
            <person name="Markowitz V."/>
            <person name="Palaniappan K."/>
            <person name="Ivanova N."/>
            <person name="Schaumberg A."/>
            <person name="Pati A."/>
            <person name="Liolios K."/>
            <person name="Nordberg H.P."/>
            <person name="Cantor M.N."/>
            <person name="Hua S.X."/>
            <person name="Woyke T."/>
        </authorList>
    </citation>
    <scope>NUCLEOTIDE SEQUENCE [LARGE SCALE GENOMIC DNA]</scope>
    <source>
        <strain evidence="4 5">DSM 44712</strain>
    </source>
</reference>
<dbReference type="Pfam" id="PF00440">
    <property type="entry name" value="TetR_N"/>
    <property type="match status" value="1"/>
</dbReference>
<gene>
    <name evidence="4" type="ORF">CryarDRAFT_3857</name>
</gene>
<dbReference type="SUPFAM" id="SSF46689">
    <property type="entry name" value="Homeodomain-like"/>
    <property type="match status" value="1"/>
</dbReference>
<keyword evidence="5" id="KW-1185">Reference proteome</keyword>
<dbReference type="PRINTS" id="PR00455">
    <property type="entry name" value="HTHTETR"/>
</dbReference>
<evidence type="ECO:0000256" key="1">
    <source>
        <dbReference type="ARBA" id="ARBA00023125"/>
    </source>
</evidence>
<dbReference type="PANTHER" id="PTHR30055:SF226">
    <property type="entry name" value="HTH-TYPE TRANSCRIPTIONAL REGULATOR PKSA"/>
    <property type="match status" value="1"/>
</dbReference>
<dbReference type="InterPro" id="IPR050109">
    <property type="entry name" value="HTH-type_TetR-like_transc_reg"/>
</dbReference>